<proteinExistence type="predicted"/>
<organism evidence="1 2">
    <name type="scientific">Steinernema carpocapsae</name>
    <name type="common">Entomopathogenic nematode</name>
    <dbReference type="NCBI Taxonomy" id="34508"/>
    <lineage>
        <taxon>Eukaryota</taxon>
        <taxon>Metazoa</taxon>
        <taxon>Ecdysozoa</taxon>
        <taxon>Nematoda</taxon>
        <taxon>Chromadorea</taxon>
        <taxon>Rhabditida</taxon>
        <taxon>Tylenchina</taxon>
        <taxon>Panagrolaimomorpha</taxon>
        <taxon>Strongyloidoidea</taxon>
        <taxon>Steinernematidae</taxon>
        <taxon>Steinernema</taxon>
    </lineage>
</organism>
<sequence length="67" mass="7895">MNLDVGRMRTFSGENDASFEEWCNKFEDWADAQVTLLTENRVKSLRFYLEGNAREMFNELTAGKRRV</sequence>
<protein>
    <submittedName>
        <fullName evidence="1">Uncharacterized protein</fullName>
    </submittedName>
</protein>
<dbReference type="EMBL" id="AZBU02000005">
    <property type="protein sequence ID" value="TKR77828.1"/>
    <property type="molecule type" value="Genomic_DNA"/>
</dbReference>
<gene>
    <name evidence="1" type="ORF">L596_018733</name>
</gene>
<dbReference type="Proteomes" id="UP000298663">
    <property type="component" value="Unassembled WGS sequence"/>
</dbReference>
<reference evidence="1 2" key="2">
    <citation type="journal article" date="2019" name="G3 (Bethesda)">
        <title>Hybrid Assembly of the Genome of the Entomopathogenic Nematode Steinernema carpocapsae Identifies the X-Chromosome.</title>
        <authorList>
            <person name="Serra L."/>
            <person name="Macchietto M."/>
            <person name="Macias-Munoz A."/>
            <person name="McGill C.J."/>
            <person name="Rodriguez I.M."/>
            <person name="Rodriguez B."/>
            <person name="Murad R."/>
            <person name="Mortazavi A."/>
        </authorList>
    </citation>
    <scope>NUCLEOTIDE SEQUENCE [LARGE SCALE GENOMIC DNA]</scope>
    <source>
        <strain evidence="1 2">ALL</strain>
    </source>
</reference>
<dbReference type="AlphaFoldDB" id="A0A4U5N5R3"/>
<evidence type="ECO:0000313" key="1">
    <source>
        <dbReference type="EMBL" id="TKR77828.1"/>
    </source>
</evidence>
<accession>A0A4U5N5R3</accession>
<comment type="caution">
    <text evidence="1">The sequence shown here is derived from an EMBL/GenBank/DDBJ whole genome shotgun (WGS) entry which is preliminary data.</text>
</comment>
<dbReference type="OrthoDB" id="5819653at2759"/>
<name>A0A4U5N5R3_STECR</name>
<reference evidence="1 2" key="1">
    <citation type="journal article" date="2015" name="Genome Biol.">
        <title>Comparative genomics of Steinernema reveals deeply conserved gene regulatory networks.</title>
        <authorList>
            <person name="Dillman A.R."/>
            <person name="Macchietto M."/>
            <person name="Porter C.F."/>
            <person name="Rogers A."/>
            <person name="Williams B."/>
            <person name="Antoshechkin I."/>
            <person name="Lee M.M."/>
            <person name="Goodwin Z."/>
            <person name="Lu X."/>
            <person name="Lewis E.E."/>
            <person name="Goodrich-Blair H."/>
            <person name="Stock S.P."/>
            <person name="Adams B.J."/>
            <person name="Sternberg P.W."/>
            <person name="Mortazavi A."/>
        </authorList>
    </citation>
    <scope>NUCLEOTIDE SEQUENCE [LARGE SCALE GENOMIC DNA]</scope>
    <source>
        <strain evidence="1 2">ALL</strain>
    </source>
</reference>
<evidence type="ECO:0000313" key="2">
    <source>
        <dbReference type="Proteomes" id="UP000298663"/>
    </source>
</evidence>
<keyword evidence="2" id="KW-1185">Reference proteome</keyword>